<dbReference type="PANTHER" id="PTHR31973:SF187">
    <property type="entry name" value="MUTATOR TRANSPOSASE MUDRA PROTEIN"/>
    <property type="match status" value="1"/>
</dbReference>
<organism evidence="6 7">
    <name type="scientific">Coffea arabica</name>
    <name type="common">Arabian coffee</name>
    <dbReference type="NCBI Taxonomy" id="13443"/>
    <lineage>
        <taxon>Eukaryota</taxon>
        <taxon>Viridiplantae</taxon>
        <taxon>Streptophyta</taxon>
        <taxon>Embryophyta</taxon>
        <taxon>Tracheophyta</taxon>
        <taxon>Spermatophyta</taxon>
        <taxon>Magnoliopsida</taxon>
        <taxon>eudicotyledons</taxon>
        <taxon>Gunneridae</taxon>
        <taxon>Pentapetalae</taxon>
        <taxon>asterids</taxon>
        <taxon>lamiids</taxon>
        <taxon>Gentianales</taxon>
        <taxon>Rubiaceae</taxon>
        <taxon>Ixoroideae</taxon>
        <taxon>Gardenieae complex</taxon>
        <taxon>Bertiereae - Coffeeae clade</taxon>
        <taxon>Coffeeae</taxon>
        <taxon>Coffea</taxon>
    </lineage>
</organism>
<dbReference type="Pfam" id="PF04434">
    <property type="entry name" value="SWIM"/>
    <property type="match status" value="1"/>
</dbReference>
<sequence>MCRPVIGLDGCHIKGPYPGQLLSAVAVDSNNDLEIDKQYHYTFISDQQKHMYRNFKKKHPGKALKGMLQSTVRSSTIEMYKKAAEDLKEYDSEAYKWMEKAPHPMHWCKAYFSPHTKCDMIVNNLCESFNSHILEARDKPIISLLQKARELMMERIQKRKAAMTRYPHSTGPLIRKIIEDRIEESFQWFPQFNGIDGYQVKCPRNSQFAVNLKKKSCTCRIWELSGLPCTHAIAAIKQTENDPHEMIAECHYKRLFLQVYNNVLQPISSQLL</sequence>
<feature type="domain" description="SWIM-type" evidence="5">
    <location>
        <begin position="208"/>
        <end position="240"/>
    </location>
</feature>
<dbReference type="GeneID" id="113704760"/>
<dbReference type="PANTHER" id="PTHR31973">
    <property type="entry name" value="POLYPROTEIN, PUTATIVE-RELATED"/>
    <property type="match status" value="1"/>
</dbReference>
<protein>
    <recommendedName>
        <fullName evidence="5">SWIM-type domain-containing protein</fullName>
    </recommendedName>
</protein>
<dbReference type="OrthoDB" id="1001883at2759"/>
<evidence type="ECO:0000256" key="3">
    <source>
        <dbReference type="ARBA" id="ARBA00022833"/>
    </source>
</evidence>
<accession>A0A6P6TVR4</accession>
<dbReference type="InterPro" id="IPR007527">
    <property type="entry name" value="Znf_SWIM"/>
</dbReference>
<reference evidence="7" key="2">
    <citation type="submission" date="2025-08" db="UniProtKB">
        <authorList>
            <consortium name="RefSeq"/>
        </authorList>
    </citation>
    <scope>IDENTIFICATION</scope>
    <source>
        <tissue evidence="7">Leaves</tissue>
    </source>
</reference>
<dbReference type="InterPro" id="IPR006564">
    <property type="entry name" value="Znf_PMZ"/>
</dbReference>
<dbReference type="GO" id="GO:0008270">
    <property type="term" value="F:zinc ion binding"/>
    <property type="evidence" value="ECO:0007669"/>
    <property type="project" value="UniProtKB-KW"/>
</dbReference>
<evidence type="ECO:0000256" key="4">
    <source>
        <dbReference type="PROSITE-ProRule" id="PRU00325"/>
    </source>
</evidence>
<dbReference type="RefSeq" id="XP_027082435.1">
    <property type="nucleotide sequence ID" value="XM_027226634.1"/>
</dbReference>
<evidence type="ECO:0000313" key="7">
    <source>
        <dbReference type="RefSeq" id="XP_027082435.1"/>
    </source>
</evidence>
<name>A0A6P6TVR4_COFAR</name>
<gene>
    <name evidence="7" type="primary">LOC113704760</name>
</gene>
<dbReference type="PROSITE" id="PS50966">
    <property type="entry name" value="ZF_SWIM"/>
    <property type="match status" value="1"/>
</dbReference>
<reference evidence="6" key="1">
    <citation type="journal article" date="2025" name="Foods">
        <title>Unveiling the Microbial Signatures of Arabica Coffee Cherries: Insights into Ripeness Specific Diversity, Functional Traits, and Implications for Quality and Safety.</title>
        <authorList>
            <consortium name="RefSeq"/>
            <person name="Tenea G.N."/>
            <person name="Cifuentes V."/>
            <person name="Reyes P."/>
            <person name="Cevallos-Vallejos M."/>
        </authorList>
    </citation>
    <scope>NUCLEOTIDE SEQUENCE [LARGE SCALE GENOMIC DNA]</scope>
</reference>
<evidence type="ECO:0000256" key="1">
    <source>
        <dbReference type="ARBA" id="ARBA00022723"/>
    </source>
</evidence>
<keyword evidence="1" id="KW-0479">Metal-binding</keyword>
<dbReference type="Proteomes" id="UP001652660">
    <property type="component" value="Chromosome 8e"/>
</dbReference>
<evidence type="ECO:0000313" key="6">
    <source>
        <dbReference type="Proteomes" id="UP001652660"/>
    </source>
</evidence>
<evidence type="ECO:0000259" key="5">
    <source>
        <dbReference type="PROSITE" id="PS50966"/>
    </source>
</evidence>
<keyword evidence="2 4" id="KW-0863">Zinc-finger</keyword>
<dbReference type="SMART" id="SM00575">
    <property type="entry name" value="ZnF_PMZ"/>
    <property type="match status" value="1"/>
</dbReference>
<keyword evidence="3" id="KW-0862">Zinc</keyword>
<proteinExistence type="predicted"/>
<dbReference type="AlphaFoldDB" id="A0A6P6TVR4"/>
<evidence type="ECO:0000256" key="2">
    <source>
        <dbReference type="ARBA" id="ARBA00022771"/>
    </source>
</evidence>
<keyword evidence="6" id="KW-1185">Reference proteome</keyword>